<dbReference type="GO" id="GO:0009897">
    <property type="term" value="C:external side of plasma membrane"/>
    <property type="evidence" value="ECO:0007669"/>
    <property type="project" value="TreeGrafter"/>
</dbReference>
<evidence type="ECO:0000256" key="10">
    <source>
        <dbReference type="SAM" id="MobiDB-lite"/>
    </source>
</evidence>
<dbReference type="Ensembl" id="ENSLCNT00005014212.1">
    <property type="protein sequence ID" value="ENSLCNP00005012686.1"/>
    <property type="gene ID" value="ENSLCNG00005008357.1"/>
</dbReference>
<dbReference type="PANTHER" id="PTHR10489">
    <property type="entry name" value="CELL ADHESION MOLECULE"/>
    <property type="match status" value="1"/>
</dbReference>
<dbReference type="GO" id="GO:0005737">
    <property type="term" value="C:cytoplasm"/>
    <property type="evidence" value="ECO:0007669"/>
    <property type="project" value="TreeGrafter"/>
</dbReference>
<evidence type="ECO:0000256" key="8">
    <source>
        <dbReference type="ARBA" id="ARBA00023224"/>
    </source>
</evidence>
<dbReference type="Gene3D" id="1.20.1070.10">
    <property type="entry name" value="Rhodopsin 7-helix transmembrane proteins"/>
    <property type="match status" value="1"/>
</dbReference>
<accession>A0A667GC65</accession>
<feature type="transmembrane region" description="Helical" evidence="11">
    <location>
        <begin position="153"/>
        <end position="175"/>
    </location>
</feature>
<evidence type="ECO:0000256" key="9">
    <source>
        <dbReference type="RuleBase" id="RU000688"/>
    </source>
</evidence>
<comment type="similarity">
    <text evidence="9">Belongs to the G-protein coupled receptor 1 family.</text>
</comment>
<dbReference type="GO" id="GO:0006955">
    <property type="term" value="P:immune response"/>
    <property type="evidence" value="ECO:0007669"/>
    <property type="project" value="TreeGrafter"/>
</dbReference>
<dbReference type="PROSITE" id="PS00237">
    <property type="entry name" value="G_PROTEIN_RECEP_F1_1"/>
    <property type="match status" value="1"/>
</dbReference>
<evidence type="ECO:0000259" key="12">
    <source>
        <dbReference type="PROSITE" id="PS50262"/>
    </source>
</evidence>
<dbReference type="PANTHER" id="PTHR10489:SF649">
    <property type="entry name" value="C-C CHEMOKINE RECEPTOR TYPE 3"/>
    <property type="match status" value="1"/>
</dbReference>
<dbReference type="Pfam" id="PF00001">
    <property type="entry name" value="7tm_1"/>
    <property type="match status" value="1"/>
</dbReference>
<dbReference type="PROSITE" id="PS50262">
    <property type="entry name" value="G_PROTEIN_RECEP_F1_2"/>
    <property type="match status" value="1"/>
</dbReference>
<dbReference type="PRINTS" id="PR00237">
    <property type="entry name" value="GPCRRHODOPSN"/>
</dbReference>
<dbReference type="PRINTS" id="PR00657">
    <property type="entry name" value="CCCHEMOKINER"/>
</dbReference>
<evidence type="ECO:0000256" key="5">
    <source>
        <dbReference type="ARBA" id="ARBA00023040"/>
    </source>
</evidence>
<keyword evidence="14" id="KW-1185">Reference proteome</keyword>
<keyword evidence="7 9" id="KW-0675">Receptor</keyword>
<dbReference type="InterPro" id="IPR017452">
    <property type="entry name" value="GPCR_Rhodpsn_7TM"/>
</dbReference>
<feature type="transmembrane region" description="Helical" evidence="11">
    <location>
        <begin position="122"/>
        <end position="141"/>
    </location>
</feature>
<evidence type="ECO:0000256" key="1">
    <source>
        <dbReference type="ARBA" id="ARBA00004651"/>
    </source>
</evidence>
<keyword evidence="5 9" id="KW-0297">G-protein coupled receptor</keyword>
<keyword evidence="4 11" id="KW-1133">Transmembrane helix</keyword>
<reference evidence="13" key="2">
    <citation type="submission" date="2025-09" db="UniProtKB">
        <authorList>
            <consortium name="Ensembl"/>
        </authorList>
    </citation>
    <scope>IDENTIFICATION</scope>
</reference>
<reference evidence="13" key="1">
    <citation type="submission" date="2025-08" db="UniProtKB">
        <authorList>
            <consortium name="Ensembl"/>
        </authorList>
    </citation>
    <scope>IDENTIFICATION</scope>
</reference>
<dbReference type="RefSeq" id="XP_030161756.1">
    <property type="nucleotide sequence ID" value="XM_030305896.1"/>
</dbReference>
<evidence type="ECO:0000256" key="2">
    <source>
        <dbReference type="ARBA" id="ARBA00022475"/>
    </source>
</evidence>
<dbReference type="PRINTS" id="PR01108">
    <property type="entry name" value="CHEMOKINER3"/>
</dbReference>
<organism evidence="13 14">
    <name type="scientific">Lynx canadensis</name>
    <name type="common">Canada lynx</name>
    <name type="synonym">Felis canadensis</name>
    <dbReference type="NCBI Taxonomy" id="61383"/>
    <lineage>
        <taxon>Eukaryota</taxon>
        <taxon>Metazoa</taxon>
        <taxon>Chordata</taxon>
        <taxon>Craniata</taxon>
        <taxon>Vertebrata</taxon>
        <taxon>Euteleostomi</taxon>
        <taxon>Mammalia</taxon>
        <taxon>Eutheria</taxon>
        <taxon>Laurasiatheria</taxon>
        <taxon>Carnivora</taxon>
        <taxon>Feliformia</taxon>
        <taxon>Felidae</taxon>
        <taxon>Felinae</taxon>
        <taxon>Lynx</taxon>
    </lineage>
</organism>
<keyword evidence="3 9" id="KW-0812">Transmembrane</keyword>
<feature type="region of interest" description="Disordered" evidence="10">
    <location>
        <begin position="417"/>
        <end position="437"/>
    </location>
</feature>
<evidence type="ECO:0000313" key="14">
    <source>
        <dbReference type="Proteomes" id="UP000472241"/>
    </source>
</evidence>
<dbReference type="RefSeq" id="XP_030161762.1">
    <property type="nucleotide sequence ID" value="XM_030305902.1"/>
</dbReference>
<dbReference type="GO" id="GO:0007204">
    <property type="term" value="P:positive regulation of cytosolic calcium ion concentration"/>
    <property type="evidence" value="ECO:0007669"/>
    <property type="project" value="TreeGrafter"/>
</dbReference>
<dbReference type="GO" id="GO:0016493">
    <property type="term" value="F:C-C chemokine receptor activity"/>
    <property type="evidence" value="ECO:0007669"/>
    <property type="project" value="InterPro"/>
</dbReference>
<dbReference type="AlphaFoldDB" id="A0A667GC65"/>
<keyword evidence="8 9" id="KW-0807">Transducer</keyword>
<evidence type="ECO:0000256" key="3">
    <source>
        <dbReference type="ARBA" id="ARBA00022692"/>
    </source>
</evidence>
<dbReference type="Proteomes" id="UP000472241">
    <property type="component" value="Unplaced"/>
</dbReference>
<dbReference type="GO" id="GO:0060326">
    <property type="term" value="P:cell chemotaxis"/>
    <property type="evidence" value="ECO:0007669"/>
    <property type="project" value="TreeGrafter"/>
</dbReference>
<dbReference type="SUPFAM" id="SSF81321">
    <property type="entry name" value="Family A G protein-coupled receptor-like"/>
    <property type="match status" value="1"/>
</dbReference>
<dbReference type="FunFam" id="1.20.1070.10:FF:000026">
    <property type="entry name" value="C-C chemokine receptor type 5"/>
    <property type="match status" value="1"/>
</dbReference>
<keyword evidence="6 11" id="KW-0472">Membrane</keyword>
<sequence>MVHCLHVENALGSLPGRSKPLLNSTFPVDVPRGDSGTVTFLGLSMLTSLYRHRQQLACSTRWMDTSGSFNSSLPGTMEALMAGTEPVTADASVRTTLFDYEFSLPCEKINVKELGSRLLPPLYSLVFVVGLLGNAMVVVILTKYRRLRIMTNIFLLNLAISDLLFLFTLLFWIHYSRWNNWVFGHFMCKLLSGLYYMGLYSEIFFIILLTIDRYLAIVHAVFALRTRTVAFGIIMSVLTWGLAGIAALPEFIFHQSQNDAEQYICLPLYPGGQEDNWKRFHALSMNILSLALPLLIMAVCYAGIIRTLLRCPNKTKYKAIRLIFVIMVVFFMFWTPYNLVLLLSAFQTIFFEVSCEQSKWLDVAMQVTEVIAYTHCCVNPVIYAFVGERFREHLSHFFRRHVATNLGKYIPFLPSEKSDRASSGSPSTGEQELSFVF</sequence>
<evidence type="ECO:0000256" key="11">
    <source>
        <dbReference type="SAM" id="Phobius"/>
    </source>
</evidence>
<gene>
    <name evidence="13" type="primary">LOC115507498</name>
</gene>
<name>A0A667GC65_LYNCA</name>
<dbReference type="GO" id="GO:0019722">
    <property type="term" value="P:calcium-mediated signaling"/>
    <property type="evidence" value="ECO:0007669"/>
    <property type="project" value="TreeGrafter"/>
</dbReference>
<evidence type="ECO:0000256" key="6">
    <source>
        <dbReference type="ARBA" id="ARBA00023136"/>
    </source>
</evidence>
<evidence type="ECO:0000256" key="4">
    <source>
        <dbReference type="ARBA" id="ARBA00022989"/>
    </source>
</evidence>
<dbReference type="GO" id="GO:0006954">
    <property type="term" value="P:inflammatory response"/>
    <property type="evidence" value="ECO:0007669"/>
    <property type="project" value="InterPro"/>
</dbReference>
<dbReference type="GeneID" id="115507498"/>
<feature type="transmembrane region" description="Helical" evidence="11">
    <location>
        <begin position="321"/>
        <end position="346"/>
    </location>
</feature>
<proteinExistence type="inferred from homology"/>
<feature type="compositionally biased region" description="Polar residues" evidence="10">
    <location>
        <begin position="421"/>
        <end position="431"/>
    </location>
</feature>
<dbReference type="GO" id="GO:0019957">
    <property type="term" value="F:C-C chemokine binding"/>
    <property type="evidence" value="ECO:0007669"/>
    <property type="project" value="TreeGrafter"/>
</dbReference>
<dbReference type="SMART" id="SM01381">
    <property type="entry name" value="7TM_GPCR_Srsx"/>
    <property type="match status" value="1"/>
</dbReference>
<evidence type="ECO:0000256" key="7">
    <source>
        <dbReference type="ARBA" id="ARBA00023170"/>
    </source>
</evidence>
<evidence type="ECO:0000313" key="13">
    <source>
        <dbReference type="Ensembl" id="ENSLCNP00005012686.1"/>
    </source>
</evidence>
<dbReference type="InterPro" id="IPR000355">
    <property type="entry name" value="Chemokine_rcpt"/>
</dbReference>
<comment type="subcellular location">
    <subcellularLocation>
        <location evidence="1">Cell membrane</location>
        <topology evidence="1">Multi-pass membrane protein</topology>
    </subcellularLocation>
</comment>
<dbReference type="InterPro" id="IPR050119">
    <property type="entry name" value="CCR1-9-like"/>
</dbReference>
<keyword evidence="2" id="KW-1003">Cell membrane</keyword>
<dbReference type="InterPro" id="IPR002238">
    <property type="entry name" value="Chemokine_CCR3"/>
</dbReference>
<feature type="domain" description="G-protein coupled receptors family 1 profile" evidence="12">
    <location>
        <begin position="133"/>
        <end position="383"/>
    </location>
</feature>
<feature type="transmembrane region" description="Helical" evidence="11">
    <location>
        <begin position="287"/>
        <end position="309"/>
    </location>
</feature>
<feature type="transmembrane region" description="Helical" evidence="11">
    <location>
        <begin position="195"/>
        <end position="216"/>
    </location>
</feature>
<feature type="transmembrane region" description="Helical" evidence="11">
    <location>
        <begin position="228"/>
        <end position="248"/>
    </location>
</feature>
<protein>
    <submittedName>
        <fullName evidence="13">C-C chemokine receptor type 3-like</fullName>
    </submittedName>
</protein>
<dbReference type="InterPro" id="IPR000276">
    <property type="entry name" value="GPCR_Rhodpsn"/>
</dbReference>
<dbReference type="CDD" id="cd15185">
    <property type="entry name" value="7tmA_CCR3"/>
    <property type="match status" value="1"/>
</dbReference>